<gene>
    <name evidence="2" type="ORF">N658DRAFT_38219</name>
</gene>
<reference evidence="2" key="1">
    <citation type="journal article" date="2023" name="Mol. Phylogenet. Evol.">
        <title>Genome-scale phylogeny and comparative genomics of the fungal order Sordariales.</title>
        <authorList>
            <person name="Hensen N."/>
            <person name="Bonometti L."/>
            <person name="Westerberg I."/>
            <person name="Brannstrom I.O."/>
            <person name="Guillou S."/>
            <person name="Cros-Aarteil S."/>
            <person name="Calhoun S."/>
            <person name="Haridas S."/>
            <person name="Kuo A."/>
            <person name="Mondo S."/>
            <person name="Pangilinan J."/>
            <person name="Riley R."/>
            <person name="LaButti K."/>
            <person name="Andreopoulos B."/>
            <person name="Lipzen A."/>
            <person name="Chen C."/>
            <person name="Yan M."/>
            <person name="Daum C."/>
            <person name="Ng V."/>
            <person name="Clum A."/>
            <person name="Steindorff A."/>
            <person name="Ohm R.A."/>
            <person name="Martin F."/>
            <person name="Silar P."/>
            <person name="Natvig D.O."/>
            <person name="Lalanne C."/>
            <person name="Gautier V."/>
            <person name="Ament-Velasquez S.L."/>
            <person name="Kruys A."/>
            <person name="Hutchinson M.I."/>
            <person name="Powell A.J."/>
            <person name="Barry K."/>
            <person name="Miller A.N."/>
            <person name="Grigoriev I.V."/>
            <person name="Debuchy R."/>
            <person name="Gladieux P."/>
            <person name="Hiltunen Thoren M."/>
            <person name="Johannesson H."/>
        </authorList>
    </citation>
    <scope>NUCLEOTIDE SEQUENCE</scope>
    <source>
        <strain evidence="2">CBS 757.83</strain>
    </source>
</reference>
<organism evidence="2 3">
    <name type="scientific">Parathielavia hyrcaniae</name>
    <dbReference type="NCBI Taxonomy" id="113614"/>
    <lineage>
        <taxon>Eukaryota</taxon>
        <taxon>Fungi</taxon>
        <taxon>Dikarya</taxon>
        <taxon>Ascomycota</taxon>
        <taxon>Pezizomycotina</taxon>
        <taxon>Sordariomycetes</taxon>
        <taxon>Sordariomycetidae</taxon>
        <taxon>Sordariales</taxon>
        <taxon>Chaetomiaceae</taxon>
        <taxon>Parathielavia</taxon>
    </lineage>
</organism>
<feature type="transmembrane region" description="Helical" evidence="1">
    <location>
        <begin position="79"/>
        <end position="104"/>
    </location>
</feature>
<feature type="transmembrane region" description="Helical" evidence="1">
    <location>
        <begin position="12"/>
        <end position="33"/>
    </location>
</feature>
<evidence type="ECO:0000256" key="1">
    <source>
        <dbReference type="SAM" id="Phobius"/>
    </source>
</evidence>
<feature type="transmembrane region" description="Helical" evidence="1">
    <location>
        <begin position="157"/>
        <end position="177"/>
    </location>
</feature>
<protein>
    <submittedName>
        <fullName evidence="2">Uncharacterized protein</fullName>
    </submittedName>
</protein>
<name>A0AAN6Q1C2_9PEZI</name>
<feature type="transmembrane region" description="Helical" evidence="1">
    <location>
        <begin position="125"/>
        <end position="145"/>
    </location>
</feature>
<accession>A0AAN6Q1C2</accession>
<reference evidence="2" key="2">
    <citation type="submission" date="2023-05" db="EMBL/GenBank/DDBJ databases">
        <authorList>
            <consortium name="Lawrence Berkeley National Laboratory"/>
            <person name="Steindorff A."/>
            <person name="Hensen N."/>
            <person name="Bonometti L."/>
            <person name="Westerberg I."/>
            <person name="Brannstrom I.O."/>
            <person name="Guillou S."/>
            <person name="Cros-Aarteil S."/>
            <person name="Calhoun S."/>
            <person name="Haridas S."/>
            <person name="Kuo A."/>
            <person name="Mondo S."/>
            <person name="Pangilinan J."/>
            <person name="Riley R."/>
            <person name="Labutti K."/>
            <person name="Andreopoulos B."/>
            <person name="Lipzen A."/>
            <person name="Chen C."/>
            <person name="Yanf M."/>
            <person name="Daum C."/>
            <person name="Ng V."/>
            <person name="Clum A."/>
            <person name="Ohm R."/>
            <person name="Martin F."/>
            <person name="Silar P."/>
            <person name="Natvig D."/>
            <person name="Lalanne C."/>
            <person name="Gautier V."/>
            <person name="Ament-Velasquez S.L."/>
            <person name="Kruys A."/>
            <person name="Hutchinson M.I."/>
            <person name="Powell A.J."/>
            <person name="Barry K."/>
            <person name="Miller A.N."/>
            <person name="Grigoriev I.V."/>
            <person name="Debuchy R."/>
            <person name="Gladieux P."/>
            <person name="Thoren M.H."/>
            <person name="Johannesson H."/>
        </authorList>
    </citation>
    <scope>NUCLEOTIDE SEQUENCE</scope>
    <source>
        <strain evidence="2">CBS 757.83</strain>
    </source>
</reference>
<dbReference type="Proteomes" id="UP001305647">
    <property type="component" value="Unassembled WGS sequence"/>
</dbReference>
<keyword evidence="1" id="KW-0812">Transmembrane</keyword>
<keyword evidence="3" id="KW-1185">Reference proteome</keyword>
<evidence type="ECO:0000313" key="3">
    <source>
        <dbReference type="Proteomes" id="UP001305647"/>
    </source>
</evidence>
<keyword evidence="1" id="KW-1133">Transmembrane helix</keyword>
<evidence type="ECO:0000313" key="2">
    <source>
        <dbReference type="EMBL" id="KAK4101792.1"/>
    </source>
</evidence>
<keyword evidence="1" id="KW-0472">Membrane</keyword>
<comment type="caution">
    <text evidence="2">The sequence shown here is derived from an EMBL/GenBank/DDBJ whole genome shotgun (WGS) entry which is preliminary data.</text>
</comment>
<proteinExistence type="predicted"/>
<sequence length="191" mass="21093">MYRTRHFRWKMMHISVLLAHLGLIVAAGISYLYEIDAGTSSIRRRPHQLVVSEMMHPCTLSRAGMFVDGLTSDVASRTLIMACLVVGTIGLVLNISLFALLLILEPNRITLTEGERHWRKQTATFFGCLLNLLLAGAGVGLAIALGTRARDTGAMRLIPPLMWVSMQVALVISTAIFDAVKNYREGQDLLD</sequence>
<dbReference type="EMBL" id="MU863633">
    <property type="protein sequence ID" value="KAK4101792.1"/>
    <property type="molecule type" value="Genomic_DNA"/>
</dbReference>
<dbReference type="AlphaFoldDB" id="A0AAN6Q1C2"/>